<evidence type="ECO:0000256" key="10">
    <source>
        <dbReference type="SAM" id="MobiDB-lite"/>
    </source>
</evidence>
<comment type="caution">
    <text evidence="11">The sequence shown here is derived from an EMBL/GenBank/DDBJ whole genome shotgun (WGS) entry which is preliminary data.</text>
</comment>
<keyword evidence="8" id="KW-0963">Cytoplasm</keyword>
<dbReference type="InterPro" id="IPR014729">
    <property type="entry name" value="Rossmann-like_a/b/a_fold"/>
</dbReference>
<dbReference type="PANTHER" id="PTHR43766">
    <property type="entry name" value="TRYPTOPHAN--TRNA LIGASE, MITOCHONDRIAL"/>
    <property type="match status" value="1"/>
</dbReference>
<dbReference type="EC" id="6.1.1.2" evidence="8"/>
<dbReference type="Gene3D" id="1.10.240.10">
    <property type="entry name" value="Tyrosyl-Transfer RNA Synthetase"/>
    <property type="match status" value="1"/>
</dbReference>
<dbReference type="GO" id="GO:0005524">
    <property type="term" value="F:ATP binding"/>
    <property type="evidence" value="ECO:0007669"/>
    <property type="project" value="UniProtKB-UniRule"/>
</dbReference>
<feature type="compositionally biased region" description="Low complexity" evidence="10">
    <location>
        <begin position="1"/>
        <end position="16"/>
    </location>
</feature>
<dbReference type="CDD" id="cd00806">
    <property type="entry name" value="TrpRS_core"/>
    <property type="match status" value="1"/>
</dbReference>
<comment type="function">
    <text evidence="8">Catalyzes the attachment of tryptophan to tRNA(Trp).</text>
</comment>
<dbReference type="HAMAP" id="MF_00140_B">
    <property type="entry name" value="Trp_tRNA_synth_B"/>
    <property type="match status" value="1"/>
</dbReference>
<feature type="binding site" evidence="8">
    <location>
        <begin position="33"/>
        <end position="35"/>
    </location>
    <ligand>
        <name>ATP</name>
        <dbReference type="ChEBI" id="CHEBI:30616"/>
    </ligand>
</feature>
<accession>A0A7Y9IBU2</accession>
<keyword evidence="4 8" id="KW-0067">ATP-binding</keyword>
<evidence type="ECO:0000256" key="1">
    <source>
        <dbReference type="ARBA" id="ARBA00005594"/>
    </source>
</evidence>
<dbReference type="PROSITE" id="PS00178">
    <property type="entry name" value="AA_TRNA_LIGASE_I"/>
    <property type="match status" value="1"/>
</dbReference>
<proteinExistence type="inferred from homology"/>
<keyword evidence="5 8" id="KW-0648">Protein biosynthesis</keyword>
<evidence type="ECO:0000313" key="12">
    <source>
        <dbReference type="Proteomes" id="UP000569914"/>
    </source>
</evidence>
<dbReference type="InterPro" id="IPR002305">
    <property type="entry name" value="aa-tRNA-synth_Ic"/>
</dbReference>
<reference evidence="11 12" key="1">
    <citation type="submission" date="2020-07" db="EMBL/GenBank/DDBJ databases">
        <title>Sequencing the genomes of 1000 actinobacteria strains.</title>
        <authorList>
            <person name="Klenk H.-P."/>
        </authorList>
    </citation>
    <scope>NUCLEOTIDE SEQUENCE [LARGE SCALE GENOMIC DNA]</scope>
    <source>
        <strain evidence="11 12">DSM 22083</strain>
    </source>
</reference>
<dbReference type="SUPFAM" id="SSF52374">
    <property type="entry name" value="Nucleotidylyl transferase"/>
    <property type="match status" value="1"/>
</dbReference>
<dbReference type="GO" id="GO:0005829">
    <property type="term" value="C:cytosol"/>
    <property type="evidence" value="ECO:0007669"/>
    <property type="project" value="TreeGrafter"/>
</dbReference>
<dbReference type="GO" id="GO:0006436">
    <property type="term" value="P:tryptophanyl-tRNA aminoacylation"/>
    <property type="evidence" value="ECO:0007669"/>
    <property type="project" value="UniProtKB-UniRule"/>
</dbReference>
<comment type="subcellular location">
    <subcellularLocation>
        <location evidence="8">Cytoplasm</location>
    </subcellularLocation>
</comment>
<name>A0A7Y9IBU2_9ACTN</name>
<dbReference type="GO" id="GO:0004830">
    <property type="term" value="F:tryptophan-tRNA ligase activity"/>
    <property type="evidence" value="ECO:0007669"/>
    <property type="project" value="UniProtKB-UniRule"/>
</dbReference>
<dbReference type="Gene3D" id="3.40.50.620">
    <property type="entry name" value="HUPs"/>
    <property type="match status" value="1"/>
</dbReference>
<gene>
    <name evidence="8" type="primary">trpS</name>
    <name evidence="11" type="ORF">BKA15_005045</name>
</gene>
<sequence>MSADTTTADPAATAGAQGRDDRTTKPRVLSLVQPTAASLHLGNYLGALRQWVPLQDDHDAFYGVADLHALTVEQDPKELRQRTLRSAAQLIAAGVDPEKSTIFIQSHVPEHTQLSWILGCLTGFGQANRMTQFKDKSARGLGDQASVGLFTYPILMAADILIYKADRVPVGEDQRQHLELTRDLASRFNHRYGRTFVVPEPHIVASVGRIGDLADPVGKMSKSSSSPAGIIELLDEPKINIKKIKSAVTDSEREIRYDLEAKPGVANLLTILSALTGTPIDALVESFRGLGYGDLKGAVADVVGEVGGAYRERALGLIEEGTELEGILAAGAERARSIAAATVAEVYDKVGLLPR</sequence>
<feature type="binding site" evidence="8">
    <location>
        <position position="210"/>
    </location>
    <ligand>
        <name>ATP</name>
        <dbReference type="ChEBI" id="CHEBI:30616"/>
    </ligand>
</feature>
<dbReference type="InterPro" id="IPR001412">
    <property type="entry name" value="aa-tRNA-synth_I_CS"/>
</dbReference>
<keyword evidence="6 8" id="KW-0030">Aminoacyl-tRNA synthetase</keyword>
<evidence type="ECO:0000256" key="3">
    <source>
        <dbReference type="ARBA" id="ARBA00022741"/>
    </source>
</evidence>
<evidence type="ECO:0000256" key="2">
    <source>
        <dbReference type="ARBA" id="ARBA00022598"/>
    </source>
</evidence>
<evidence type="ECO:0000256" key="9">
    <source>
        <dbReference type="RuleBase" id="RU363036"/>
    </source>
</evidence>
<dbReference type="InterPro" id="IPR050203">
    <property type="entry name" value="Trp-tRNA_synthetase"/>
</dbReference>
<feature type="binding site" evidence="8">
    <location>
        <begin position="219"/>
        <end position="223"/>
    </location>
    <ligand>
        <name>ATP</name>
        <dbReference type="ChEBI" id="CHEBI:30616"/>
    </ligand>
</feature>
<dbReference type="InterPro" id="IPR024109">
    <property type="entry name" value="Trp-tRNA-ligase_bac-type"/>
</dbReference>
<dbReference type="NCBIfam" id="TIGR00233">
    <property type="entry name" value="trpS"/>
    <property type="match status" value="1"/>
</dbReference>
<comment type="subunit">
    <text evidence="8">Homodimer.</text>
</comment>
<feature type="region of interest" description="Disordered" evidence="10">
    <location>
        <begin position="1"/>
        <end position="25"/>
    </location>
</feature>
<comment type="similarity">
    <text evidence="1 8 9">Belongs to the class-I aminoacyl-tRNA synthetase family.</text>
</comment>
<evidence type="ECO:0000256" key="5">
    <source>
        <dbReference type="ARBA" id="ARBA00022917"/>
    </source>
</evidence>
<dbReference type="EMBL" id="JACCBU010000001">
    <property type="protein sequence ID" value="NYE73716.1"/>
    <property type="molecule type" value="Genomic_DNA"/>
</dbReference>
<dbReference type="Pfam" id="PF00579">
    <property type="entry name" value="tRNA-synt_1b"/>
    <property type="match status" value="1"/>
</dbReference>
<dbReference type="PRINTS" id="PR01039">
    <property type="entry name" value="TRNASYNTHTRP"/>
</dbReference>
<dbReference type="InterPro" id="IPR002306">
    <property type="entry name" value="Trp-tRNA-ligase"/>
</dbReference>
<dbReference type="AlphaFoldDB" id="A0A7Y9IBU2"/>
<organism evidence="11 12">
    <name type="scientific">Microlunatus parietis</name>
    <dbReference type="NCBI Taxonomy" id="682979"/>
    <lineage>
        <taxon>Bacteria</taxon>
        <taxon>Bacillati</taxon>
        <taxon>Actinomycetota</taxon>
        <taxon>Actinomycetes</taxon>
        <taxon>Propionibacteriales</taxon>
        <taxon>Propionibacteriaceae</taxon>
        <taxon>Microlunatus</taxon>
    </lineage>
</organism>
<evidence type="ECO:0000256" key="7">
    <source>
        <dbReference type="ARBA" id="ARBA00049929"/>
    </source>
</evidence>
<feature type="binding site" evidence="8">
    <location>
        <position position="159"/>
    </location>
    <ligand>
        <name>L-tryptophan</name>
        <dbReference type="ChEBI" id="CHEBI:57912"/>
    </ligand>
</feature>
<evidence type="ECO:0000256" key="8">
    <source>
        <dbReference type="HAMAP-Rule" id="MF_00140"/>
    </source>
</evidence>
<keyword evidence="12" id="KW-1185">Reference proteome</keyword>
<evidence type="ECO:0000256" key="6">
    <source>
        <dbReference type="ARBA" id="ARBA00023146"/>
    </source>
</evidence>
<feature type="binding site" evidence="8">
    <location>
        <begin position="171"/>
        <end position="173"/>
    </location>
    <ligand>
        <name>ATP</name>
        <dbReference type="ChEBI" id="CHEBI:30616"/>
    </ligand>
</feature>
<keyword evidence="3 8" id="KW-0547">Nucleotide-binding</keyword>
<keyword evidence="2 8" id="KW-0436">Ligase</keyword>
<feature type="short sequence motif" description="'KMSKS' region" evidence="8">
    <location>
        <begin position="219"/>
        <end position="223"/>
    </location>
</feature>
<comment type="caution">
    <text evidence="8">Lacks conserved residue(s) required for the propagation of feature annotation.</text>
</comment>
<feature type="binding site" evidence="8">
    <location>
        <begin position="42"/>
        <end position="43"/>
    </location>
    <ligand>
        <name>ATP</name>
        <dbReference type="ChEBI" id="CHEBI:30616"/>
    </ligand>
</feature>
<dbReference type="Proteomes" id="UP000569914">
    <property type="component" value="Unassembled WGS sequence"/>
</dbReference>
<protein>
    <recommendedName>
        <fullName evidence="8">Tryptophan--tRNA ligase</fullName>
        <ecNumber evidence="8">6.1.1.2</ecNumber>
    </recommendedName>
    <alternativeName>
        <fullName evidence="8">Tryptophanyl-tRNA synthetase</fullName>
        <shortName evidence="8">TrpRS</shortName>
    </alternativeName>
</protein>
<evidence type="ECO:0000313" key="11">
    <source>
        <dbReference type="EMBL" id="NYE73716.1"/>
    </source>
</evidence>
<dbReference type="PANTHER" id="PTHR43766:SF1">
    <property type="entry name" value="TRYPTOPHAN--TRNA LIGASE, MITOCHONDRIAL"/>
    <property type="match status" value="1"/>
</dbReference>
<comment type="catalytic activity">
    <reaction evidence="7 8">
        <text>tRNA(Trp) + L-tryptophan + ATP = L-tryptophyl-tRNA(Trp) + AMP + diphosphate + H(+)</text>
        <dbReference type="Rhea" id="RHEA:24080"/>
        <dbReference type="Rhea" id="RHEA-COMP:9671"/>
        <dbReference type="Rhea" id="RHEA-COMP:9705"/>
        <dbReference type="ChEBI" id="CHEBI:15378"/>
        <dbReference type="ChEBI" id="CHEBI:30616"/>
        <dbReference type="ChEBI" id="CHEBI:33019"/>
        <dbReference type="ChEBI" id="CHEBI:57912"/>
        <dbReference type="ChEBI" id="CHEBI:78442"/>
        <dbReference type="ChEBI" id="CHEBI:78535"/>
        <dbReference type="ChEBI" id="CHEBI:456215"/>
        <dbReference type="EC" id="6.1.1.2"/>
    </reaction>
</comment>
<evidence type="ECO:0000256" key="4">
    <source>
        <dbReference type="ARBA" id="ARBA00022840"/>
    </source>
</evidence>